<reference evidence="1" key="1">
    <citation type="submission" date="2018-10" db="EMBL/GenBank/DDBJ databases">
        <title>Hidden diversity of soil giant viruses.</title>
        <authorList>
            <person name="Schulz F."/>
            <person name="Alteio L."/>
            <person name="Goudeau D."/>
            <person name="Ryan E.M."/>
            <person name="Malmstrom R.R."/>
            <person name="Blanchard J."/>
            <person name="Woyke T."/>
        </authorList>
    </citation>
    <scope>NUCLEOTIDE SEQUENCE</scope>
    <source>
        <strain evidence="1">EDV1</strain>
    </source>
</reference>
<sequence length="61" mass="7392">MSYKVLAWSSFYKIIIDYNVYRYNDENEINNRKHDEIITKFITNCDNNNLIDDLIKNTNDL</sequence>
<gene>
    <name evidence="1" type="ORF">Edafosvirus38_7</name>
</gene>
<proteinExistence type="predicted"/>
<protein>
    <submittedName>
        <fullName evidence="1">Uncharacterized protein</fullName>
    </submittedName>
</protein>
<evidence type="ECO:0000313" key="1">
    <source>
        <dbReference type="EMBL" id="AYV78847.1"/>
    </source>
</evidence>
<organism evidence="1">
    <name type="scientific">Edafosvirus sp</name>
    <dbReference type="NCBI Taxonomy" id="2487765"/>
    <lineage>
        <taxon>Viruses</taxon>
        <taxon>Varidnaviria</taxon>
        <taxon>Bamfordvirae</taxon>
        <taxon>Nucleocytoviricota</taxon>
        <taxon>Megaviricetes</taxon>
        <taxon>Imitervirales</taxon>
        <taxon>Mimiviridae</taxon>
        <taxon>Klosneuvirinae</taxon>
    </lineage>
</organism>
<accession>A0A3G4ZVC3</accession>
<feature type="non-terminal residue" evidence="1">
    <location>
        <position position="61"/>
    </location>
</feature>
<dbReference type="EMBL" id="MK072103">
    <property type="protein sequence ID" value="AYV78847.1"/>
    <property type="molecule type" value="Genomic_DNA"/>
</dbReference>
<name>A0A3G4ZVC3_9VIRU</name>